<organism evidence="3 4">
    <name type="scientific">Rhodococcus rhodochrous</name>
    <dbReference type="NCBI Taxonomy" id="1829"/>
    <lineage>
        <taxon>Bacteria</taxon>
        <taxon>Bacillati</taxon>
        <taxon>Actinomycetota</taxon>
        <taxon>Actinomycetes</taxon>
        <taxon>Mycobacteriales</taxon>
        <taxon>Nocardiaceae</taxon>
        <taxon>Rhodococcus</taxon>
    </lineage>
</organism>
<dbReference type="EMBL" id="JAJNCO010000027">
    <property type="protein sequence ID" value="MCD2114733.1"/>
    <property type="molecule type" value="Genomic_DNA"/>
</dbReference>
<protein>
    <submittedName>
        <fullName evidence="3">MCE family protein</fullName>
    </submittedName>
</protein>
<name>A0AAW4XNU3_RHORH</name>
<sequence length="359" mass="38116">MPAKALALLIVIAALVVGTGTWIANHSTHHITAYFRSTTGLYVGDRVMILGVQVGRVNEIVPEGDRVRVEFEYDSDYAVPADAKAAIVAPVLVTGRYIQLAPAYVGGDKLQDGQTIPVERTAVPVEFDEVKKQVVKLAEDVGRTPENPDGSLNDFVSSTADALRGNGQTLHDSLVRLAEATSTLSRGGEDLFASVRNLQTFVSALAANEQQITAFSRELSTTSSVLNNNRTELEALLNSMVTTFGEVTQFLENNREALATDVGKLTDLTRQLVDRGDDLASILHTSPTSLANFYNIYDPDSNSLTGALALADAPDPRSLICALLTTANAPADECTKATSALATGLVQKAGTPTPSGGTR</sequence>
<proteinExistence type="predicted"/>
<reference evidence="3" key="1">
    <citation type="submission" date="2021-11" db="EMBL/GenBank/DDBJ databases">
        <title>Development of a sustainable strategy for remediation of hydrocarbon-contaminated territories based on the waste exchange concept.</title>
        <authorList>
            <person name="Elkin A."/>
        </authorList>
    </citation>
    <scope>NUCLEOTIDE SEQUENCE</scope>
    <source>
        <strain evidence="3">IEGM 757</strain>
    </source>
</reference>
<evidence type="ECO:0000259" key="1">
    <source>
        <dbReference type="Pfam" id="PF02470"/>
    </source>
</evidence>
<dbReference type="InterPro" id="IPR005693">
    <property type="entry name" value="Mce"/>
</dbReference>
<dbReference type="AlphaFoldDB" id="A0AAW4XNU3"/>
<accession>A0AAW4XNU3</accession>
<dbReference type="InterPro" id="IPR003399">
    <property type="entry name" value="Mce/MlaD"/>
</dbReference>
<dbReference type="PANTHER" id="PTHR33371:SF4">
    <property type="entry name" value="INTERMEMBRANE PHOSPHOLIPID TRANSPORT SYSTEM BINDING PROTEIN MLAD"/>
    <property type="match status" value="1"/>
</dbReference>
<dbReference type="InterPro" id="IPR024516">
    <property type="entry name" value="Mce_C"/>
</dbReference>
<dbReference type="GO" id="GO:0005576">
    <property type="term" value="C:extracellular region"/>
    <property type="evidence" value="ECO:0007669"/>
    <property type="project" value="TreeGrafter"/>
</dbReference>
<feature type="domain" description="Mce/MlaD" evidence="1">
    <location>
        <begin position="28"/>
        <end position="102"/>
    </location>
</feature>
<evidence type="ECO:0000313" key="4">
    <source>
        <dbReference type="Proteomes" id="UP001198630"/>
    </source>
</evidence>
<dbReference type="Proteomes" id="UP001198630">
    <property type="component" value="Unassembled WGS sequence"/>
</dbReference>
<dbReference type="NCBIfam" id="TIGR00996">
    <property type="entry name" value="Mtu_fam_mce"/>
    <property type="match status" value="1"/>
</dbReference>
<dbReference type="InterPro" id="IPR052336">
    <property type="entry name" value="MlaD_Phospholipid_Transporter"/>
</dbReference>
<evidence type="ECO:0000313" key="3">
    <source>
        <dbReference type="EMBL" id="MCD2114733.1"/>
    </source>
</evidence>
<feature type="domain" description="Mammalian cell entry C-terminal" evidence="2">
    <location>
        <begin position="108"/>
        <end position="286"/>
    </location>
</feature>
<dbReference type="Pfam" id="PF02470">
    <property type="entry name" value="MlaD"/>
    <property type="match status" value="1"/>
</dbReference>
<dbReference type="Pfam" id="PF11887">
    <property type="entry name" value="Mce4_CUP1"/>
    <property type="match status" value="1"/>
</dbReference>
<dbReference type="PANTHER" id="PTHR33371">
    <property type="entry name" value="INTERMEMBRANE PHOSPHOLIPID TRANSPORT SYSTEM BINDING PROTEIN MLAD-RELATED"/>
    <property type="match status" value="1"/>
</dbReference>
<gene>
    <name evidence="3" type="ORF">LQ384_26895</name>
</gene>
<evidence type="ECO:0000259" key="2">
    <source>
        <dbReference type="Pfam" id="PF11887"/>
    </source>
</evidence>
<comment type="caution">
    <text evidence="3">The sequence shown here is derived from an EMBL/GenBank/DDBJ whole genome shotgun (WGS) entry which is preliminary data.</text>
</comment>